<evidence type="ECO:0000256" key="1">
    <source>
        <dbReference type="ARBA" id="ARBA00008754"/>
    </source>
</evidence>
<dbReference type="GO" id="GO:0016861">
    <property type="term" value="F:intramolecular oxidoreductase activity, interconverting aldoses and ketoses"/>
    <property type="evidence" value="ECO:0007669"/>
    <property type="project" value="UniProtKB-ARBA"/>
</dbReference>
<evidence type="ECO:0000313" key="3">
    <source>
        <dbReference type="Proteomes" id="UP000708338"/>
    </source>
</evidence>
<dbReference type="InterPro" id="IPR036569">
    <property type="entry name" value="RpiB_LacA_LacB_sf"/>
</dbReference>
<accession>A0AA41FLE1</accession>
<reference evidence="2" key="1">
    <citation type="journal article" date="2021" name="Gut Microbes">
        <title>A synthetic consortium of 100 gut commensals modulates the composition and function in a colon model of the microbiome of elderly subjects.</title>
        <authorList>
            <person name="Perez M."/>
            <person name="Ntemiri A."/>
            <person name="Tan H."/>
            <person name="Harris H.M.B."/>
            <person name="Roager H.M."/>
            <person name="Ribiere C."/>
            <person name="O'Toole P.W."/>
        </authorList>
    </citation>
    <scope>NUCLEOTIDE SEQUENCE</scope>
    <source>
        <strain evidence="2">MCC335</strain>
    </source>
</reference>
<keyword evidence="2" id="KW-0413">Isomerase</keyword>
<proteinExistence type="inferred from homology"/>
<dbReference type="EMBL" id="WQPS01000164">
    <property type="protein sequence ID" value="MBT9813811.1"/>
    <property type="molecule type" value="Genomic_DNA"/>
</dbReference>
<dbReference type="InterPro" id="IPR003500">
    <property type="entry name" value="RpiB_LacA_LacB"/>
</dbReference>
<dbReference type="Pfam" id="PF02502">
    <property type="entry name" value="LacAB_rpiB"/>
    <property type="match status" value="1"/>
</dbReference>
<organism evidence="2 3">
    <name type="scientific">Enterocloster citroniae</name>
    <dbReference type="NCBI Taxonomy" id="358743"/>
    <lineage>
        <taxon>Bacteria</taxon>
        <taxon>Bacillati</taxon>
        <taxon>Bacillota</taxon>
        <taxon>Clostridia</taxon>
        <taxon>Lachnospirales</taxon>
        <taxon>Lachnospiraceae</taxon>
        <taxon>Enterocloster</taxon>
    </lineage>
</organism>
<dbReference type="GO" id="GO:0005975">
    <property type="term" value="P:carbohydrate metabolic process"/>
    <property type="evidence" value="ECO:0007669"/>
    <property type="project" value="InterPro"/>
</dbReference>
<evidence type="ECO:0000313" key="2">
    <source>
        <dbReference type="EMBL" id="MBT9813811.1"/>
    </source>
</evidence>
<dbReference type="Gene3D" id="3.40.1400.10">
    <property type="entry name" value="Sugar-phosphate isomerase, RpiB/LacA/LacB"/>
    <property type="match status" value="1"/>
</dbReference>
<dbReference type="PANTHER" id="PTHR30345:SF0">
    <property type="entry name" value="DNA DAMAGE-REPAIR_TOLERATION PROTEIN DRT102"/>
    <property type="match status" value="1"/>
</dbReference>
<sequence>MYEWKEMEDKMKLAVGSDQAGYELKEKVKAYLLEKGHEVEDLGTTDVQAPLPYFEAAHNVCCRIREGGAERGFLICGTGAGMCIHANKHQGIFAVVSESVYSARLCRIINDANVLTFGSRIVPADMAYEMADVFIKTEFIEGMGPERAEHLMGQQQRYLELERSFCKGAADKEVGHEIQR</sequence>
<dbReference type="NCBIfam" id="TIGR00689">
    <property type="entry name" value="rpiB_lacA_lacB"/>
    <property type="match status" value="1"/>
</dbReference>
<dbReference type="NCBIfam" id="NF004051">
    <property type="entry name" value="PRK05571.1"/>
    <property type="match status" value="1"/>
</dbReference>
<dbReference type="Proteomes" id="UP000708338">
    <property type="component" value="Unassembled WGS sequence"/>
</dbReference>
<gene>
    <name evidence="2" type="ORF">GPL26_30030</name>
</gene>
<comment type="similarity">
    <text evidence="1">Belongs to the LacAB/RpiB family.</text>
</comment>
<protein>
    <submittedName>
        <fullName evidence="2">RpiB/LacA/LacB family sugar-phosphate isomerase</fullName>
    </submittedName>
</protein>
<dbReference type="PANTHER" id="PTHR30345">
    <property type="entry name" value="RIBOSE-5-PHOSPHATE ISOMERASE B"/>
    <property type="match status" value="1"/>
</dbReference>
<comment type="caution">
    <text evidence="2">The sequence shown here is derived from an EMBL/GenBank/DDBJ whole genome shotgun (WGS) entry which is preliminary data.</text>
</comment>
<name>A0AA41FLE1_9FIRM</name>
<dbReference type="AlphaFoldDB" id="A0AA41FLE1"/>
<dbReference type="SUPFAM" id="SSF89623">
    <property type="entry name" value="Ribose/Galactose isomerase RpiB/AlsB"/>
    <property type="match status" value="1"/>
</dbReference>